<evidence type="ECO:0000256" key="4">
    <source>
        <dbReference type="PROSITE-ProRule" id="PRU00175"/>
    </source>
</evidence>
<evidence type="ECO:0000256" key="5">
    <source>
        <dbReference type="SAM" id="Phobius"/>
    </source>
</evidence>
<dbReference type="PANTHER" id="PTHR22763:SF190">
    <property type="entry name" value="RING FINGER PROTEIN 24"/>
    <property type="match status" value="1"/>
</dbReference>
<dbReference type="GO" id="GO:0008270">
    <property type="term" value="F:zinc ion binding"/>
    <property type="evidence" value="ECO:0007669"/>
    <property type="project" value="UniProtKB-KW"/>
</dbReference>
<evidence type="ECO:0000313" key="7">
    <source>
        <dbReference type="EMBL" id="OXU20826.1"/>
    </source>
</evidence>
<keyword evidence="5" id="KW-0472">Membrane</keyword>
<accession>A0A232ERB7</accession>
<reference evidence="7 8" key="1">
    <citation type="journal article" date="2017" name="Curr. Biol.">
        <title>The Evolution of Venom by Co-option of Single-Copy Genes.</title>
        <authorList>
            <person name="Martinson E.O."/>
            <person name="Mrinalini"/>
            <person name="Kelkar Y.D."/>
            <person name="Chang C.H."/>
            <person name="Werren J.H."/>
        </authorList>
    </citation>
    <scope>NUCLEOTIDE SEQUENCE [LARGE SCALE GENOMIC DNA]</scope>
    <source>
        <strain evidence="7 8">Alberta</strain>
        <tissue evidence="7">Whole body</tissue>
    </source>
</reference>
<dbReference type="InterPro" id="IPR050731">
    <property type="entry name" value="HRD1_E3_ubiq-ligases"/>
</dbReference>
<keyword evidence="5" id="KW-0812">Transmembrane</keyword>
<dbReference type="EMBL" id="NNAY01002666">
    <property type="protein sequence ID" value="OXU20826.1"/>
    <property type="molecule type" value="Genomic_DNA"/>
</dbReference>
<feature type="transmembrane region" description="Helical" evidence="5">
    <location>
        <begin position="120"/>
        <end position="138"/>
    </location>
</feature>
<keyword evidence="2 4" id="KW-0863">Zinc-finger</keyword>
<keyword evidence="1" id="KW-0479">Metal-binding</keyword>
<name>A0A232ERB7_9HYME</name>
<sequence length="311" mass="35886">MTALASLASLTLTRSRVTRRVLARMFGPLDRAENGLLKMRNFSAMAEQLLFFVLADKLLLQPRQRMTGLYSLMFYNVVAYCISYVKELVSKEDWSPYVTLTETSQIKHLAMSATKIVLEWTKAVTFLVTVTFTLLVFGLEQGLQNYKPSIIYTVVTWAYYTATEKVFIDMFPSVLRFLEIEALESLENLYAPVILRVFTITLSTFFILLIVPIVPWRLLFVAIYFNVYLRSKELIQTHWTALKKESEILAKYRHATPEEIENFDDVCAVCISPMKRARVTPCQHLFHASCLRECLKTSDCCPMCKRLLAFD</sequence>
<dbReference type="Pfam" id="PF13639">
    <property type="entry name" value="zf-RING_2"/>
    <property type="match status" value="1"/>
</dbReference>
<dbReference type="GO" id="GO:0012505">
    <property type="term" value="C:endomembrane system"/>
    <property type="evidence" value="ECO:0007669"/>
    <property type="project" value="TreeGrafter"/>
</dbReference>
<dbReference type="GO" id="GO:0061630">
    <property type="term" value="F:ubiquitin protein ligase activity"/>
    <property type="evidence" value="ECO:0007669"/>
    <property type="project" value="TreeGrafter"/>
</dbReference>
<keyword evidence="8" id="KW-1185">Reference proteome</keyword>
<evidence type="ECO:0000259" key="6">
    <source>
        <dbReference type="PROSITE" id="PS50089"/>
    </source>
</evidence>
<evidence type="ECO:0000256" key="1">
    <source>
        <dbReference type="ARBA" id="ARBA00022723"/>
    </source>
</evidence>
<dbReference type="InterPro" id="IPR013083">
    <property type="entry name" value="Znf_RING/FYVE/PHD"/>
</dbReference>
<proteinExistence type="predicted"/>
<dbReference type="PANTHER" id="PTHR22763">
    <property type="entry name" value="RING ZINC FINGER PROTEIN"/>
    <property type="match status" value="1"/>
</dbReference>
<keyword evidence="5" id="KW-1133">Transmembrane helix</keyword>
<organism evidence="7 8">
    <name type="scientific">Trichomalopsis sarcophagae</name>
    <dbReference type="NCBI Taxonomy" id="543379"/>
    <lineage>
        <taxon>Eukaryota</taxon>
        <taxon>Metazoa</taxon>
        <taxon>Ecdysozoa</taxon>
        <taxon>Arthropoda</taxon>
        <taxon>Hexapoda</taxon>
        <taxon>Insecta</taxon>
        <taxon>Pterygota</taxon>
        <taxon>Neoptera</taxon>
        <taxon>Endopterygota</taxon>
        <taxon>Hymenoptera</taxon>
        <taxon>Apocrita</taxon>
        <taxon>Proctotrupomorpha</taxon>
        <taxon>Chalcidoidea</taxon>
        <taxon>Pteromalidae</taxon>
        <taxon>Pteromalinae</taxon>
        <taxon>Trichomalopsis</taxon>
    </lineage>
</organism>
<comment type="caution">
    <text evidence="7">The sequence shown here is derived from an EMBL/GenBank/DDBJ whole genome shotgun (WGS) entry which is preliminary data.</text>
</comment>
<feature type="transmembrane region" description="Helical" evidence="5">
    <location>
        <begin position="193"/>
        <end position="225"/>
    </location>
</feature>
<dbReference type="AlphaFoldDB" id="A0A232ERB7"/>
<dbReference type="InterPro" id="IPR001841">
    <property type="entry name" value="Znf_RING"/>
</dbReference>
<dbReference type="SMART" id="SM00184">
    <property type="entry name" value="RING"/>
    <property type="match status" value="1"/>
</dbReference>
<keyword evidence="3" id="KW-0862">Zinc</keyword>
<dbReference type="SUPFAM" id="SSF57850">
    <property type="entry name" value="RING/U-box"/>
    <property type="match status" value="1"/>
</dbReference>
<feature type="domain" description="RING-type" evidence="6">
    <location>
        <begin position="267"/>
        <end position="305"/>
    </location>
</feature>
<dbReference type="GO" id="GO:0043161">
    <property type="term" value="P:proteasome-mediated ubiquitin-dependent protein catabolic process"/>
    <property type="evidence" value="ECO:0007669"/>
    <property type="project" value="TreeGrafter"/>
</dbReference>
<dbReference type="PROSITE" id="PS50089">
    <property type="entry name" value="ZF_RING_2"/>
    <property type="match status" value="1"/>
</dbReference>
<dbReference type="Gene3D" id="3.30.40.10">
    <property type="entry name" value="Zinc/RING finger domain, C3HC4 (zinc finger)"/>
    <property type="match status" value="1"/>
</dbReference>
<dbReference type="STRING" id="543379.A0A232ERB7"/>
<evidence type="ECO:0000313" key="8">
    <source>
        <dbReference type="Proteomes" id="UP000215335"/>
    </source>
</evidence>
<evidence type="ECO:0000256" key="3">
    <source>
        <dbReference type="ARBA" id="ARBA00022833"/>
    </source>
</evidence>
<dbReference type="Proteomes" id="UP000215335">
    <property type="component" value="Unassembled WGS sequence"/>
</dbReference>
<evidence type="ECO:0000256" key="2">
    <source>
        <dbReference type="ARBA" id="ARBA00022771"/>
    </source>
</evidence>
<gene>
    <name evidence="7" type="ORF">TSAR_004011</name>
</gene>
<dbReference type="OrthoDB" id="4752984at2759"/>
<protein>
    <recommendedName>
        <fullName evidence="6">RING-type domain-containing protein</fullName>
    </recommendedName>
</protein>